<evidence type="ECO:0000256" key="1">
    <source>
        <dbReference type="ARBA" id="ARBA00022475"/>
    </source>
</evidence>
<feature type="transmembrane region" description="Helical" evidence="5">
    <location>
        <begin position="39"/>
        <end position="61"/>
    </location>
</feature>
<evidence type="ECO:0000256" key="3">
    <source>
        <dbReference type="ARBA" id="ARBA00022989"/>
    </source>
</evidence>
<dbReference type="NCBIfam" id="NF002796">
    <property type="entry name" value="PRK02935.1"/>
    <property type="match status" value="1"/>
</dbReference>
<dbReference type="OrthoDB" id="1653848at2"/>
<dbReference type="Pfam" id="PF11023">
    <property type="entry name" value="DUF2614"/>
    <property type="match status" value="1"/>
</dbReference>
<keyword evidence="4 5" id="KW-0472">Membrane</keyword>
<proteinExistence type="predicted"/>
<evidence type="ECO:0000256" key="5">
    <source>
        <dbReference type="SAM" id="Phobius"/>
    </source>
</evidence>
<dbReference type="InterPro" id="IPR020912">
    <property type="entry name" value="UPF0295"/>
</dbReference>
<protein>
    <submittedName>
        <fullName evidence="6">Zinc ribbon protein</fullName>
    </submittedName>
</protein>
<feature type="transmembrane region" description="Helical" evidence="5">
    <location>
        <begin position="12"/>
        <end position="33"/>
    </location>
</feature>
<keyword evidence="2 5" id="KW-0812">Transmembrane</keyword>
<keyword evidence="3 5" id="KW-1133">Transmembrane helix</keyword>
<evidence type="ECO:0000256" key="2">
    <source>
        <dbReference type="ARBA" id="ARBA00022692"/>
    </source>
</evidence>
<sequence length="128" mass="14406">MQLLFKNKINKIRTFALSLVFIGIAVMYIGLLFKGSQIAMAAFMLLGVIFVLMSTGVYFWVGMLSTKAIQVTCPECGKWTKMLGRVDACMHCSQPLTMDKALEGKDFDVSYNRRSHASNEESEIDHKK</sequence>
<reference evidence="6 7" key="1">
    <citation type="submission" date="2019-03" db="EMBL/GenBank/DDBJ databases">
        <title>Genomic Encyclopedia of Type Strains, Phase IV (KMG-IV): sequencing the most valuable type-strain genomes for metagenomic binning, comparative biology and taxonomic classification.</title>
        <authorList>
            <person name="Goeker M."/>
        </authorList>
    </citation>
    <scope>NUCLEOTIDE SEQUENCE [LARGE SCALE GENOMIC DNA]</scope>
    <source>
        <strain evidence="6 7">DSM 28697</strain>
    </source>
</reference>
<evidence type="ECO:0000256" key="4">
    <source>
        <dbReference type="ARBA" id="ARBA00023136"/>
    </source>
</evidence>
<dbReference type="Proteomes" id="UP000295632">
    <property type="component" value="Unassembled WGS sequence"/>
</dbReference>
<organism evidence="6 7">
    <name type="scientific">Aureibacillus halotolerans</name>
    <dbReference type="NCBI Taxonomy" id="1508390"/>
    <lineage>
        <taxon>Bacteria</taxon>
        <taxon>Bacillati</taxon>
        <taxon>Bacillota</taxon>
        <taxon>Bacilli</taxon>
        <taxon>Bacillales</taxon>
        <taxon>Bacillaceae</taxon>
        <taxon>Aureibacillus</taxon>
    </lineage>
</organism>
<evidence type="ECO:0000313" key="6">
    <source>
        <dbReference type="EMBL" id="TDQ33735.1"/>
    </source>
</evidence>
<keyword evidence="7" id="KW-1185">Reference proteome</keyword>
<evidence type="ECO:0000313" key="7">
    <source>
        <dbReference type="Proteomes" id="UP000295632"/>
    </source>
</evidence>
<dbReference type="RefSeq" id="WP_133582298.1">
    <property type="nucleotide sequence ID" value="NZ_SNYJ01000029.1"/>
</dbReference>
<gene>
    <name evidence="6" type="ORF">EV213_1291</name>
</gene>
<comment type="caution">
    <text evidence="6">The sequence shown here is derived from an EMBL/GenBank/DDBJ whole genome shotgun (WGS) entry which is preliminary data.</text>
</comment>
<keyword evidence="1" id="KW-1003">Cell membrane</keyword>
<dbReference type="AlphaFoldDB" id="A0A4V3D4A0"/>
<name>A0A4V3D4A0_9BACI</name>
<accession>A0A4V3D4A0</accession>
<dbReference type="EMBL" id="SNYJ01000029">
    <property type="protein sequence ID" value="TDQ33735.1"/>
    <property type="molecule type" value="Genomic_DNA"/>
</dbReference>